<dbReference type="AlphaFoldDB" id="A0A3N0Z7J4"/>
<evidence type="ECO:0000256" key="1">
    <source>
        <dbReference type="ARBA" id="ARBA00004123"/>
    </source>
</evidence>
<evidence type="ECO:0000313" key="20">
    <source>
        <dbReference type="Proteomes" id="UP000281406"/>
    </source>
</evidence>
<evidence type="ECO:0000256" key="7">
    <source>
        <dbReference type="ARBA" id="ARBA00022723"/>
    </source>
</evidence>
<feature type="domain" description="MYND-type" evidence="18">
    <location>
        <begin position="276"/>
        <end position="315"/>
    </location>
</feature>
<evidence type="ECO:0000256" key="9">
    <source>
        <dbReference type="ARBA" id="ARBA00022833"/>
    </source>
</evidence>
<comment type="catalytic activity">
    <reaction evidence="11">
        <text>L-lysyl-[protein] + S-adenosyl-L-methionine = N(6)-methyl-L-lysyl-[protein] + S-adenosyl-L-homocysteine + H(+)</text>
        <dbReference type="Rhea" id="RHEA:51736"/>
        <dbReference type="Rhea" id="RHEA-COMP:9752"/>
        <dbReference type="Rhea" id="RHEA-COMP:13053"/>
        <dbReference type="ChEBI" id="CHEBI:15378"/>
        <dbReference type="ChEBI" id="CHEBI:29969"/>
        <dbReference type="ChEBI" id="CHEBI:57856"/>
        <dbReference type="ChEBI" id="CHEBI:59789"/>
        <dbReference type="ChEBI" id="CHEBI:61929"/>
    </reaction>
</comment>
<dbReference type="Pfam" id="PF00856">
    <property type="entry name" value="SET"/>
    <property type="match status" value="1"/>
</dbReference>
<dbReference type="GO" id="GO:0008168">
    <property type="term" value="F:methyltransferase activity"/>
    <property type="evidence" value="ECO:0007669"/>
    <property type="project" value="UniProtKB-KW"/>
</dbReference>
<dbReference type="InterPro" id="IPR001214">
    <property type="entry name" value="SET_dom"/>
</dbReference>
<dbReference type="Proteomes" id="UP000281406">
    <property type="component" value="Unassembled WGS sequence"/>
</dbReference>
<dbReference type="GO" id="GO:0005737">
    <property type="term" value="C:cytoplasm"/>
    <property type="evidence" value="ECO:0007669"/>
    <property type="project" value="UniProtKB-SubCell"/>
</dbReference>
<dbReference type="GO" id="GO:0042826">
    <property type="term" value="F:histone deacetylase binding"/>
    <property type="evidence" value="ECO:0007669"/>
    <property type="project" value="TreeGrafter"/>
</dbReference>
<evidence type="ECO:0000259" key="17">
    <source>
        <dbReference type="PROSITE" id="PS50280"/>
    </source>
</evidence>
<keyword evidence="4" id="KW-0489">Methyltransferase</keyword>
<dbReference type="GO" id="GO:0005634">
    <property type="term" value="C:nucleus"/>
    <property type="evidence" value="ECO:0007669"/>
    <property type="project" value="UniProtKB-SubCell"/>
</dbReference>
<dbReference type="InterPro" id="IPR002893">
    <property type="entry name" value="Znf_MYND"/>
</dbReference>
<evidence type="ECO:0000256" key="2">
    <source>
        <dbReference type="ARBA" id="ARBA00004496"/>
    </source>
</evidence>
<dbReference type="InterPro" id="IPR052097">
    <property type="entry name" value="SET-MYND_domain_protein"/>
</dbReference>
<gene>
    <name evidence="19" type="ORF">DPX16_10647</name>
</gene>
<dbReference type="EMBL" id="RJVU01007007">
    <property type="protein sequence ID" value="ROL54224.1"/>
    <property type="molecule type" value="Genomic_DNA"/>
</dbReference>
<dbReference type="PANTHER" id="PTHR46165">
    <property type="entry name" value="SET AND MYND DOMAIN-CONTAINING PROTEIN 4"/>
    <property type="match status" value="1"/>
</dbReference>
<evidence type="ECO:0000256" key="14">
    <source>
        <dbReference type="ARBA" id="ARBA00093680"/>
    </source>
</evidence>
<evidence type="ECO:0000313" key="19">
    <source>
        <dbReference type="EMBL" id="ROL54224.1"/>
    </source>
</evidence>
<reference evidence="19 20" key="1">
    <citation type="submission" date="2018-10" db="EMBL/GenBank/DDBJ databases">
        <title>Genome assembly for a Yunnan-Guizhou Plateau 3E fish, Anabarilius grahami (Regan), and its evolutionary and genetic applications.</title>
        <authorList>
            <person name="Jiang W."/>
        </authorList>
    </citation>
    <scope>NUCLEOTIDE SEQUENCE [LARGE SCALE GENOMIC DNA]</scope>
    <source>
        <strain evidence="19">AG-KIZ</strain>
        <tissue evidence="19">Muscle</tissue>
    </source>
</reference>
<dbReference type="GO" id="GO:0032259">
    <property type="term" value="P:methylation"/>
    <property type="evidence" value="ECO:0007669"/>
    <property type="project" value="UniProtKB-KW"/>
</dbReference>
<evidence type="ECO:0000259" key="18">
    <source>
        <dbReference type="PROSITE" id="PS50865"/>
    </source>
</evidence>
<dbReference type="Pfam" id="PF01753">
    <property type="entry name" value="zf-MYND"/>
    <property type="match status" value="1"/>
</dbReference>
<dbReference type="PROSITE" id="PS50865">
    <property type="entry name" value="ZF_MYND_2"/>
    <property type="match status" value="1"/>
</dbReference>
<keyword evidence="20" id="KW-1185">Reference proteome</keyword>
<evidence type="ECO:0000256" key="8">
    <source>
        <dbReference type="ARBA" id="ARBA00022771"/>
    </source>
</evidence>
<evidence type="ECO:0000256" key="13">
    <source>
        <dbReference type="ARBA" id="ARBA00093635"/>
    </source>
</evidence>
<name>A0A3N0Z7J4_ANAGA</name>
<feature type="domain" description="SET" evidence="17">
    <location>
        <begin position="216"/>
        <end position="561"/>
    </location>
</feature>
<dbReference type="SUPFAM" id="SSF48452">
    <property type="entry name" value="TPR-like"/>
    <property type="match status" value="2"/>
</dbReference>
<evidence type="ECO:0000256" key="10">
    <source>
        <dbReference type="ARBA" id="ARBA00023242"/>
    </source>
</evidence>
<evidence type="ECO:0000256" key="11">
    <source>
        <dbReference type="ARBA" id="ARBA00048985"/>
    </source>
</evidence>
<dbReference type="InterPro" id="IPR046341">
    <property type="entry name" value="SET_dom_sf"/>
</dbReference>
<comment type="caution">
    <text evidence="19">The sequence shown here is derived from an EMBL/GenBank/DDBJ whole genome shotgun (WGS) entry which is preliminary data.</text>
</comment>
<dbReference type="CDD" id="cd10536">
    <property type="entry name" value="SET_SMYD4"/>
    <property type="match status" value="1"/>
</dbReference>
<keyword evidence="5" id="KW-0808">Transferase</keyword>
<dbReference type="SUPFAM" id="SSF82199">
    <property type="entry name" value="SET domain"/>
    <property type="match status" value="1"/>
</dbReference>
<dbReference type="InterPro" id="IPR044421">
    <property type="entry name" value="SMYD4_SET"/>
</dbReference>
<evidence type="ECO:0000256" key="12">
    <source>
        <dbReference type="ARBA" id="ARBA00093423"/>
    </source>
</evidence>
<keyword evidence="6" id="KW-0949">S-adenosyl-L-methionine</keyword>
<evidence type="ECO:0000256" key="3">
    <source>
        <dbReference type="ARBA" id="ARBA00022490"/>
    </source>
</evidence>
<proteinExistence type="predicted"/>
<feature type="region of interest" description="Disordered" evidence="16">
    <location>
        <begin position="188"/>
        <end position="208"/>
    </location>
</feature>
<dbReference type="GO" id="GO:0008270">
    <property type="term" value="F:zinc ion binding"/>
    <property type="evidence" value="ECO:0007669"/>
    <property type="project" value="UniProtKB-KW"/>
</dbReference>
<keyword evidence="9" id="KW-0862">Zinc</keyword>
<keyword evidence="7" id="KW-0479">Metal-binding</keyword>
<dbReference type="PROSITE" id="PS50280">
    <property type="entry name" value="SET"/>
    <property type="match status" value="1"/>
</dbReference>
<keyword evidence="3" id="KW-0963">Cytoplasm</keyword>
<protein>
    <recommendedName>
        <fullName evidence="13">Protein-lysine N-methyltransferase SMYD4</fullName>
    </recommendedName>
    <alternativeName>
        <fullName evidence="14">SET and MYND domain-containing protein 4</fullName>
    </alternativeName>
</protein>
<evidence type="ECO:0000256" key="6">
    <source>
        <dbReference type="ARBA" id="ARBA00022691"/>
    </source>
</evidence>
<comment type="subcellular location">
    <subcellularLocation>
        <location evidence="2">Cytoplasm</location>
    </subcellularLocation>
    <subcellularLocation>
        <location evidence="1">Nucleus</location>
    </subcellularLocation>
</comment>
<accession>A0A3N0Z7J4</accession>
<keyword evidence="10" id="KW-0539">Nucleus</keyword>
<dbReference type="Gene3D" id="1.25.40.10">
    <property type="entry name" value="Tetratricopeptide repeat domain"/>
    <property type="match status" value="2"/>
</dbReference>
<dbReference type="GO" id="GO:0007507">
    <property type="term" value="P:heart development"/>
    <property type="evidence" value="ECO:0007669"/>
    <property type="project" value="TreeGrafter"/>
</dbReference>
<dbReference type="PANTHER" id="PTHR46165:SF2">
    <property type="entry name" value="SET AND MYND DOMAIN-CONTAINING PROTEIN 4"/>
    <property type="match status" value="1"/>
</dbReference>
<keyword evidence="8 15" id="KW-0863">Zinc-finger</keyword>
<sequence length="872" mass="97413">MDLPCPEWVRHVEQKWTEMRSEGTQSFSLLTDIDAIFNHGLPLIGPEDLNTFSRISEKYSVKKSPERASVYRQQGNLSFKVKDYTAAALYYTKGVCHADKSTEELSLCYANRSAALFYHGLYRGVCHADKSTEELSLCYANRSAALFYHGLYRECLEDIQRSFEAGYPSHLQDKLRTREAACLNKLRKPEKSNTPTTNHQTPSCQKNRNSTTCLSHGVSVYFSPEKGRHILATENKPAGEVVLEDEAFCYVLIPSNKLNAKTKKEGKAFDTEDRHCHHCLSQSLSFVPCPNCSYAQYCGESCRKDAWERWHQWECPIGADLLAVGILGHLALRVALKAGQNEVQRVKKSSQEDHVTCSSYKSDSPVQLSLGGHCRAGSDHTDCYHGNSYMGIYSLLPHVALHSPGSRFLLVITMATLYRRLQGGPPPDMWVSCKDEGVSGIWQPEMSMLGATALRHMMQLRCNAQAITAVRVKEESGMAVQSSSEIRIATAIFPVLSLLNHSCSPNTSISFTGGFQTDPLSQFGCSEGHTDHPESSQCGVTVTVRASKDLTAGQEILHCYGPHCSRMDVKNRQRLLLEQYFFHCNCQACQSDLSEESQNAKENASPGLKCVKCEKPIQSRMDRYVCSLPSCGHQITSVDVRNRLQSLQCLLDEAIHLMEGDRLDKALKILKSASSQANRILTETHPLQGELADATARAYATTGEWSLAAFHLKRSIVAIQAQFGEDSIELGRQLFKLAQLHFNTGDCGAALSVIPRARRLLSLHCDPHCEELQELHEMDRCLQGLLSLEHSAVRLACMRVCEHITASGIIWPIFHSWFPPCNSIRGSSEGLERWEGQNEQYLPTNPCLLGHKRSPDVKQMGAQCERMSFNLH</sequence>
<evidence type="ECO:0000256" key="5">
    <source>
        <dbReference type="ARBA" id="ARBA00022679"/>
    </source>
</evidence>
<dbReference type="OrthoDB" id="62495at2759"/>
<evidence type="ECO:0000256" key="16">
    <source>
        <dbReference type="SAM" id="MobiDB-lite"/>
    </source>
</evidence>
<evidence type="ECO:0000256" key="4">
    <source>
        <dbReference type="ARBA" id="ARBA00022603"/>
    </source>
</evidence>
<dbReference type="InterPro" id="IPR011990">
    <property type="entry name" value="TPR-like_helical_dom_sf"/>
</dbReference>
<organism evidence="19 20">
    <name type="scientific">Anabarilius grahami</name>
    <name type="common">Kanglang fish</name>
    <name type="synonym">Barilius grahami</name>
    <dbReference type="NCBI Taxonomy" id="495550"/>
    <lineage>
        <taxon>Eukaryota</taxon>
        <taxon>Metazoa</taxon>
        <taxon>Chordata</taxon>
        <taxon>Craniata</taxon>
        <taxon>Vertebrata</taxon>
        <taxon>Euteleostomi</taxon>
        <taxon>Actinopterygii</taxon>
        <taxon>Neopterygii</taxon>
        <taxon>Teleostei</taxon>
        <taxon>Ostariophysi</taxon>
        <taxon>Cypriniformes</taxon>
        <taxon>Xenocyprididae</taxon>
        <taxon>Xenocypridinae</taxon>
        <taxon>Xenocypridinae incertae sedis</taxon>
        <taxon>Anabarilius</taxon>
    </lineage>
</organism>
<feature type="compositionally biased region" description="Polar residues" evidence="16">
    <location>
        <begin position="192"/>
        <end position="208"/>
    </location>
</feature>
<evidence type="ECO:0000256" key="15">
    <source>
        <dbReference type="PROSITE-ProRule" id="PRU00134"/>
    </source>
</evidence>
<dbReference type="Gene3D" id="2.170.270.10">
    <property type="entry name" value="SET domain"/>
    <property type="match status" value="1"/>
</dbReference>
<comment type="function">
    <text evidence="12">Protein-lysine N-methyltransferase. Monomethylates PRMT5, modulating its transcriptional activity. May also act as a histone methyltransferase. Plays a critical role in cardiac development. Acts as a key epigenetic regulator of gene expression during cardiac development via its dual activities as a methyltransferase and negative regulator of HDAC1.</text>
</comment>